<dbReference type="PANTHER" id="PTHR33376:SF5">
    <property type="entry name" value="EXTRACYTOPLASMIC SOLUTE RECEPTOR PROTEIN"/>
    <property type="match status" value="1"/>
</dbReference>
<dbReference type="EMBL" id="SSNY01000012">
    <property type="protein sequence ID" value="THF55297.1"/>
    <property type="molecule type" value="Genomic_DNA"/>
</dbReference>
<evidence type="ECO:0000256" key="2">
    <source>
        <dbReference type="SAM" id="SignalP"/>
    </source>
</evidence>
<dbReference type="PANTHER" id="PTHR33376">
    <property type="match status" value="1"/>
</dbReference>
<dbReference type="Pfam" id="PF03480">
    <property type="entry name" value="DctP"/>
    <property type="match status" value="1"/>
</dbReference>
<sequence>MKLDRLLKSTALSAVVATLAFVGSAAAQEVMKLRMHAAHATQTPVIGTIVPWIAERIEKLSNGTLDIEVFEPGALVPGTEFFDAVSQGAIDMAYGTPGYGAGLEPALSAFTSVPFGPGETEMLTWMRYGGGYEIFDRILAGINMKGFVCTLNPPETAGWFRKEINSVADLNGMKLRYFGLGGKVLSKLGASVQLIPGGDVYSALERGVVDGAEFSNPSADETMGFYQVAKIAYFPGWHQQTSINAVYINLDTWKKMTAEQQFAIETTCGEATVKTLAEGSAAQGPALKRMKEAGTEFKTWPPAVLDALREQWKVVAEEEGAANPVFKETMDSLNKFREDYKLWGELGYVK</sequence>
<dbReference type="NCBIfam" id="NF037995">
    <property type="entry name" value="TRAP_S1"/>
    <property type="match status" value="1"/>
</dbReference>
<dbReference type="Proteomes" id="UP000306441">
    <property type="component" value="Unassembled WGS sequence"/>
</dbReference>
<proteinExistence type="predicted"/>
<name>A0ABY2Q306_9HYPH</name>
<dbReference type="InterPro" id="IPR038404">
    <property type="entry name" value="TRAP_DctP_sf"/>
</dbReference>
<evidence type="ECO:0000313" key="4">
    <source>
        <dbReference type="Proteomes" id="UP000306441"/>
    </source>
</evidence>
<dbReference type="Gene3D" id="3.40.190.170">
    <property type="entry name" value="Bacterial extracellular solute-binding protein, family 7"/>
    <property type="match status" value="1"/>
</dbReference>
<evidence type="ECO:0000313" key="3">
    <source>
        <dbReference type="EMBL" id="THF55297.1"/>
    </source>
</evidence>
<organism evidence="3 4">
    <name type="scientific">Ollibium composti</name>
    <dbReference type="NCBI Taxonomy" id="2675109"/>
    <lineage>
        <taxon>Bacteria</taxon>
        <taxon>Pseudomonadati</taxon>
        <taxon>Pseudomonadota</taxon>
        <taxon>Alphaproteobacteria</taxon>
        <taxon>Hyphomicrobiales</taxon>
        <taxon>Phyllobacteriaceae</taxon>
        <taxon>Ollibium</taxon>
    </lineage>
</organism>
<dbReference type="InterPro" id="IPR018389">
    <property type="entry name" value="DctP_fam"/>
</dbReference>
<dbReference type="InterPro" id="IPR026289">
    <property type="entry name" value="SBP_TakP-like"/>
</dbReference>
<keyword evidence="1 2" id="KW-0732">Signal</keyword>
<dbReference type="RefSeq" id="WP_136359721.1">
    <property type="nucleotide sequence ID" value="NZ_SSNY01000012.1"/>
</dbReference>
<dbReference type="PIRSF" id="PIRSF039026">
    <property type="entry name" value="SiaP"/>
    <property type="match status" value="1"/>
</dbReference>
<accession>A0ABY2Q306</accession>
<dbReference type="Gene3D" id="3.40.190.10">
    <property type="entry name" value="Periplasmic binding protein-like II"/>
    <property type="match status" value="1"/>
</dbReference>
<feature type="chain" id="PRO_5045621114" evidence="2">
    <location>
        <begin position="28"/>
        <end position="350"/>
    </location>
</feature>
<gene>
    <name evidence="3" type="ORF">E6C48_18830</name>
</gene>
<feature type="signal peptide" evidence="2">
    <location>
        <begin position="1"/>
        <end position="27"/>
    </location>
</feature>
<protein>
    <submittedName>
        <fullName evidence="3">TRAP transporter substrate-binding protein</fullName>
    </submittedName>
</protein>
<dbReference type="CDD" id="cd13604">
    <property type="entry name" value="PBP2_TRAP_ketoacid_lactate_like"/>
    <property type="match status" value="1"/>
</dbReference>
<reference evidence="3 4" key="1">
    <citation type="submission" date="2019-04" db="EMBL/GenBank/DDBJ databases">
        <title>Mesorhizobium composti sp. nov., isolated from compost.</title>
        <authorList>
            <person name="Lin S.-Y."/>
            <person name="Hameed A."/>
            <person name="Hsieh Y.-T."/>
            <person name="Young C.-C."/>
        </authorList>
    </citation>
    <scope>NUCLEOTIDE SEQUENCE [LARGE SCALE GENOMIC DNA]</scope>
    <source>
        <strain evidence="3 4">CC-YTH430</strain>
    </source>
</reference>
<comment type="caution">
    <text evidence="3">The sequence shown here is derived from an EMBL/GenBank/DDBJ whole genome shotgun (WGS) entry which is preliminary data.</text>
</comment>
<keyword evidence="4" id="KW-1185">Reference proteome</keyword>
<evidence type="ECO:0000256" key="1">
    <source>
        <dbReference type="ARBA" id="ARBA00022729"/>
    </source>
</evidence>